<dbReference type="InterPro" id="IPR056798">
    <property type="entry name" value="ADH_Fe_C"/>
</dbReference>
<dbReference type="PANTHER" id="PTHR11496:SF83">
    <property type="entry name" value="HYDROXYACID-OXOACID TRANSHYDROGENASE, MITOCHONDRIAL"/>
    <property type="match status" value="1"/>
</dbReference>
<dbReference type="Gene3D" id="3.40.50.1970">
    <property type="match status" value="1"/>
</dbReference>
<proteinExistence type="predicted"/>
<reference evidence="3 4" key="1">
    <citation type="journal article" date="2019" name="Emerg. Microbes Infect.">
        <title>Comprehensive subspecies identification of 175 nontuberculous mycobacteria species based on 7547 genomic profiles.</title>
        <authorList>
            <person name="Matsumoto Y."/>
            <person name="Kinjo T."/>
            <person name="Motooka D."/>
            <person name="Nabeya D."/>
            <person name="Jung N."/>
            <person name="Uechi K."/>
            <person name="Horii T."/>
            <person name="Iida T."/>
            <person name="Fujita J."/>
            <person name="Nakamura S."/>
        </authorList>
    </citation>
    <scope>NUCLEOTIDE SEQUENCE [LARGE SCALE GENOMIC DNA]</scope>
    <source>
        <strain evidence="3 4">JCM 6396</strain>
    </source>
</reference>
<dbReference type="AlphaFoldDB" id="A0A7I7K242"/>
<dbReference type="EMBL" id="AP022563">
    <property type="protein sequence ID" value="BBX18127.1"/>
    <property type="molecule type" value="Genomic_DNA"/>
</dbReference>
<dbReference type="KEGG" id="mdu:MDUV_29870"/>
<keyword evidence="1" id="KW-0560">Oxidoreductase</keyword>
<evidence type="ECO:0000259" key="2">
    <source>
        <dbReference type="Pfam" id="PF25137"/>
    </source>
</evidence>
<dbReference type="GO" id="GO:0046872">
    <property type="term" value="F:metal ion binding"/>
    <property type="evidence" value="ECO:0007669"/>
    <property type="project" value="InterPro"/>
</dbReference>
<feature type="domain" description="Fe-containing alcohol dehydrogenase-like C-terminal" evidence="2">
    <location>
        <begin position="41"/>
        <end position="248"/>
    </location>
</feature>
<dbReference type="Pfam" id="PF25137">
    <property type="entry name" value="ADH_Fe_C"/>
    <property type="match status" value="1"/>
</dbReference>
<evidence type="ECO:0000313" key="3">
    <source>
        <dbReference type="EMBL" id="BBX18127.1"/>
    </source>
</evidence>
<dbReference type="PANTHER" id="PTHR11496">
    <property type="entry name" value="ALCOHOL DEHYDROGENASE"/>
    <property type="match status" value="1"/>
</dbReference>
<name>A0A7I7K242_9MYCO</name>
<protein>
    <recommendedName>
        <fullName evidence="2">Fe-containing alcohol dehydrogenase-like C-terminal domain-containing protein</fullName>
    </recommendedName>
</protein>
<accession>A0A7I7K242</accession>
<organism evidence="3 4">
    <name type="scientific">Mycolicibacterium duvalii</name>
    <dbReference type="NCBI Taxonomy" id="39688"/>
    <lineage>
        <taxon>Bacteria</taxon>
        <taxon>Bacillati</taxon>
        <taxon>Actinomycetota</taxon>
        <taxon>Actinomycetes</taxon>
        <taxon>Mycobacteriales</taxon>
        <taxon>Mycobacteriaceae</taxon>
        <taxon>Mycolicibacterium</taxon>
    </lineage>
</organism>
<dbReference type="GO" id="GO:0004022">
    <property type="term" value="F:alcohol dehydrogenase (NAD+) activity"/>
    <property type="evidence" value="ECO:0007669"/>
    <property type="project" value="TreeGrafter"/>
</dbReference>
<dbReference type="FunFam" id="1.20.1090.10:FF:000001">
    <property type="entry name" value="Aldehyde-alcohol dehydrogenase"/>
    <property type="match status" value="1"/>
</dbReference>
<dbReference type="SUPFAM" id="SSF56796">
    <property type="entry name" value="Dehydroquinate synthase-like"/>
    <property type="match status" value="1"/>
</dbReference>
<dbReference type="InterPro" id="IPR039697">
    <property type="entry name" value="Alcohol_dehydrogenase_Fe"/>
</dbReference>
<keyword evidence="4" id="KW-1185">Reference proteome</keyword>
<sequence length="257" mass="27659">MSPAAVLTVDGHKETLVDYSLVPDLAIVDPSLTASMPPTLTADTGVDALTHALEAVISIFASSYTDALCAQAVRLIFSALPRAYENPHDLAARTDMSNAATLAGLAFSNAFVGTNHALAHAVGAKFGIAHGRANGIFLPHVMRYNASLPSKFMPAPGYSAYIVPEKYAQIGQLVFGGHEPDDSRERLFHAVEQLLDQLDMPRSLQQYGIREDEFLAALPELALTAFEDLSNRTNPRMPLVSEITTLLKLGYYGETTG</sequence>
<dbReference type="Proteomes" id="UP000467006">
    <property type="component" value="Chromosome"/>
</dbReference>
<dbReference type="Gene3D" id="1.20.1090.10">
    <property type="entry name" value="Dehydroquinate synthase-like - alpha domain"/>
    <property type="match status" value="1"/>
</dbReference>
<evidence type="ECO:0000313" key="4">
    <source>
        <dbReference type="Proteomes" id="UP000467006"/>
    </source>
</evidence>
<gene>
    <name evidence="3" type="ORF">MDUV_29870</name>
</gene>
<dbReference type="InterPro" id="IPR018211">
    <property type="entry name" value="ADH_Fe_CS"/>
</dbReference>
<dbReference type="PROSITE" id="PS00913">
    <property type="entry name" value="ADH_IRON_1"/>
    <property type="match status" value="1"/>
</dbReference>
<evidence type="ECO:0000256" key="1">
    <source>
        <dbReference type="ARBA" id="ARBA00023002"/>
    </source>
</evidence>